<evidence type="ECO:0000313" key="1">
    <source>
        <dbReference type="EMBL" id="KAK8869286.1"/>
    </source>
</evidence>
<evidence type="ECO:0000313" key="2">
    <source>
        <dbReference type="Proteomes" id="UP001390339"/>
    </source>
</evidence>
<proteinExistence type="predicted"/>
<gene>
    <name evidence="1" type="ORF">PGQ11_007864</name>
</gene>
<keyword evidence="2" id="KW-1185">Reference proteome</keyword>
<organism evidence="1 2">
    <name type="scientific">Apiospora arundinis</name>
    <dbReference type="NCBI Taxonomy" id="335852"/>
    <lineage>
        <taxon>Eukaryota</taxon>
        <taxon>Fungi</taxon>
        <taxon>Dikarya</taxon>
        <taxon>Ascomycota</taxon>
        <taxon>Pezizomycotina</taxon>
        <taxon>Sordariomycetes</taxon>
        <taxon>Xylariomycetidae</taxon>
        <taxon>Amphisphaeriales</taxon>
        <taxon>Apiosporaceae</taxon>
        <taxon>Apiospora</taxon>
    </lineage>
</organism>
<dbReference type="Proteomes" id="UP001390339">
    <property type="component" value="Unassembled WGS sequence"/>
</dbReference>
<dbReference type="EMBL" id="JAPCWZ010000004">
    <property type="protein sequence ID" value="KAK8869286.1"/>
    <property type="molecule type" value="Genomic_DNA"/>
</dbReference>
<protein>
    <submittedName>
        <fullName evidence="1">Uncharacterized protein</fullName>
    </submittedName>
</protein>
<comment type="caution">
    <text evidence="1">The sequence shown here is derived from an EMBL/GenBank/DDBJ whole genome shotgun (WGS) entry which is preliminary data.</text>
</comment>
<reference evidence="1 2" key="1">
    <citation type="journal article" date="2024" name="IMA Fungus">
        <title>Apiospora arundinis, a panoply of carbohydrate-active enzymes and secondary metabolites.</title>
        <authorList>
            <person name="Sorensen T."/>
            <person name="Petersen C."/>
            <person name="Muurmann A.T."/>
            <person name="Christiansen J.V."/>
            <person name="Brundto M.L."/>
            <person name="Overgaard C.K."/>
            <person name="Boysen A.T."/>
            <person name="Wollenberg R.D."/>
            <person name="Larsen T.O."/>
            <person name="Sorensen J.L."/>
            <person name="Nielsen K.L."/>
            <person name="Sondergaard T.E."/>
        </authorList>
    </citation>
    <scope>NUCLEOTIDE SEQUENCE [LARGE SCALE GENOMIC DNA]</scope>
    <source>
        <strain evidence="1 2">AAU 773</strain>
    </source>
</reference>
<sequence length="173" mass="19722">MSYAGDRDTAPDAACGLYTHMQKNRNANQNLAKNMITKQNPSCLKLNTVVACITCKKTIMITKRVEMPPKTTYWFRTSYCIVCMNKYNIKPEMMITKLMPMGANATVSRPSYSNIMEITSYTPRIWGDGGHFIEPTDMIGFMIANCSNYKTWLVNKDTRVHANECSYTDHFKA</sequence>
<name>A0ABR2IWT7_9PEZI</name>
<accession>A0ABR2IWT7</accession>